<name>A0A7D9K4F0_PARCT</name>
<organism evidence="1 2">
    <name type="scientific">Paramuricea clavata</name>
    <name type="common">Red gorgonian</name>
    <name type="synonym">Violescent sea-whip</name>
    <dbReference type="NCBI Taxonomy" id="317549"/>
    <lineage>
        <taxon>Eukaryota</taxon>
        <taxon>Metazoa</taxon>
        <taxon>Cnidaria</taxon>
        <taxon>Anthozoa</taxon>
        <taxon>Octocorallia</taxon>
        <taxon>Malacalcyonacea</taxon>
        <taxon>Plexauridae</taxon>
        <taxon>Paramuricea</taxon>
    </lineage>
</organism>
<dbReference type="Proteomes" id="UP001152795">
    <property type="component" value="Unassembled WGS sequence"/>
</dbReference>
<dbReference type="OrthoDB" id="10067251at2759"/>
<evidence type="ECO:0000313" key="2">
    <source>
        <dbReference type="Proteomes" id="UP001152795"/>
    </source>
</evidence>
<reference evidence="1" key="1">
    <citation type="submission" date="2020-04" db="EMBL/GenBank/DDBJ databases">
        <authorList>
            <person name="Alioto T."/>
            <person name="Alioto T."/>
            <person name="Gomez Garrido J."/>
        </authorList>
    </citation>
    <scope>NUCLEOTIDE SEQUENCE</scope>
    <source>
        <strain evidence="1">A484AB</strain>
    </source>
</reference>
<accession>A0A7D9K4F0</accession>
<proteinExistence type="predicted"/>
<dbReference type="EMBL" id="CACRXK020027122">
    <property type="protein sequence ID" value="CAB4040690.1"/>
    <property type="molecule type" value="Genomic_DNA"/>
</dbReference>
<protein>
    <submittedName>
        <fullName evidence="1">Uncharacterized protein</fullName>
    </submittedName>
</protein>
<comment type="caution">
    <text evidence="1">The sequence shown here is derived from an EMBL/GenBank/DDBJ whole genome shotgun (WGS) entry which is preliminary data.</text>
</comment>
<keyword evidence="2" id="KW-1185">Reference proteome</keyword>
<dbReference type="AlphaFoldDB" id="A0A7D9K4F0"/>
<gene>
    <name evidence="1" type="ORF">PACLA_8A029050</name>
</gene>
<sequence length="63" mass="7583">DPKDTRRLKYYRYRYTEGKANSANAEDWENFESRLRSAVLFKQIRPEKGTPINESPQLFPKFK</sequence>
<feature type="non-terminal residue" evidence="1">
    <location>
        <position position="63"/>
    </location>
</feature>
<evidence type="ECO:0000313" key="1">
    <source>
        <dbReference type="EMBL" id="CAB4040690.1"/>
    </source>
</evidence>
<feature type="non-terminal residue" evidence="1">
    <location>
        <position position="1"/>
    </location>
</feature>